<sequence>MPSAIFVFTVVIAIAIKAIIRRLPKKSRQWKRQYEPLPQGEFIRLLEILPSPIGDSPLVCNISHCTTTQSERKYEAISYTWGNDTPTNAILLNGEIAYVRDNLWQAIKHMRLIDEIRVVWVDALCINQADLAERASQVAQMAAIYSSAARVALWLGNGNSATDYAMDSLDDLFRVMLQFKRRDQYKSRNDYVCHLLGLFRPWVSLKPENDIYGLLQGIFIILDSPWWTRVWTFQEFAFAGQVMLRCGTRCIDWLALEQFCLLAKVHAAVNPADYNPVSPAAYYYPSGLRSGIFTFLFDQVVMFDAFRKRRLVDQKLTLFHMVRLTEHRLATDPRDKVYGVLSMVNGGKSLALDYSLDVSTVFVSATRIILEESGGMSIYEQLGHMPTRSPSWALPFDNTSRSMASLVSVGVPAGDAADKVPGGSIYNAGFLGEHNKGKSFFQVDEHRKTLAVKGIAIDKASFIGDISPKLVVEPNGQLGPVVRKWKSTLRDIYGEYTRGGSRLDAFWRTVALDCKINGYHHGTVMNRTPKNRQCRLGRHDDLVPPLSRELEDRLLDALDRQTSLELGKSGTWGRPFFETKNGHMGIGVPIMRPGDVICVLLGSRIPFILRHSDNGGFKMIGQW</sequence>
<feature type="domain" description="Heterokaryon incompatibility" evidence="1">
    <location>
        <begin position="74"/>
        <end position="235"/>
    </location>
</feature>
<organism evidence="2 3">
    <name type="scientific">Diatrype stigma</name>
    <dbReference type="NCBI Taxonomy" id="117547"/>
    <lineage>
        <taxon>Eukaryota</taxon>
        <taxon>Fungi</taxon>
        <taxon>Dikarya</taxon>
        <taxon>Ascomycota</taxon>
        <taxon>Pezizomycotina</taxon>
        <taxon>Sordariomycetes</taxon>
        <taxon>Xylariomycetidae</taxon>
        <taxon>Xylariales</taxon>
        <taxon>Diatrypaceae</taxon>
        <taxon>Diatrype</taxon>
    </lineage>
</organism>
<dbReference type="EMBL" id="JAKJXP020000001">
    <property type="protein sequence ID" value="KAK7757638.1"/>
    <property type="molecule type" value="Genomic_DNA"/>
</dbReference>
<gene>
    <name evidence="2" type="ORF">SLS62_000014</name>
</gene>
<proteinExistence type="predicted"/>
<dbReference type="Pfam" id="PF06985">
    <property type="entry name" value="HET"/>
    <property type="match status" value="1"/>
</dbReference>
<dbReference type="InterPro" id="IPR010730">
    <property type="entry name" value="HET"/>
</dbReference>
<dbReference type="PANTHER" id="PTHR24148:SF73">
    <property type="entry name" value="HET DOMAIN PROTEIN (AFU_ORTHOLOGUE AFUA_8G01020)"/>
    <property type="match status" value="1"/>
</dbReference>
<evidence type="ECO:0000259" key="1">
    <source>
        <dbReference type="Pfam" id="PF06985"/>
    </source>
</evidence>
<evidence type="ECO:0000313" key="2">
    <source>
        <dbReference type="EMBL" id="KAK7757638.1"/>
    </source>
</evidence>
<dbReference type="InterPro" id="IPR052895">
    <property type="entry name" value="HetReg/Transcr_Mod"/>
</dbReference>
<protein>
    <recommendedName>
        <fullName evidence="1">Heterokaryon incompatibility domain-containing protein</fullName>
    </recommendedName>
</protein>
<comment type="caution">
    <text evidence="2">The sequence shown here is derived from an EMBL/GenBank/DDBJ whole genome shotgun (WGS) entry which is preliminary data.</text>
</comment>
<dbReference type="Pfam" id="PF26639">
    <property type="entry name" value="Het-6_barrel"/>
    <property type="match status" value="1"/>
</dbReference>
<keyword evidence="3" id="KW-1185">Reference proteome</keyword>
<accession>A0AAN9YSQ2</accession>
<dbReference type="PANTHER" id="PTHR24148">
    <property type="entry name" value="ANKYRIN REPEAT DOMAIN-CONTAINING PROTEIN 39 HOMOLOG-RELATED"/>
    <property type="match status" value="1"/>
</dbReference>
<evidence type="ECO:0000313" key="3">
    <source>
        <dbReference type="Proteomes" id="UP001320420"/>
    </source>
</evidence>
<reference evidence="2 3" key="1">
    <citation type="submission" date="2024-02" db="EMBL/GenBank/DDBJ databases">
        <title>De novo assembly and annotation of 12 fungi associated with fruit tree decline syndrome in Ontario, Canada.</title>
        <authorList>
            <person name="Sulman M."/>
            <person name="Ellouze W."/>
            <person name="Ilyukhin E."/>
        </authorList>
    </citation>
    <scope>NUCLEOTIDE SEQUENCE [LARGE SCALE GENOMIC DNA]</scope>
    <source>
        <strain evidence="2 3">M11/M66-122</strain>
    </source>
</reference>
<dbReference type="Proteomes" id="UP001320420">
    <property type="component" value="Unassembled WGS sequence"/>
</dbReference>
<name>A0AAN9YSQ2_9PEZI</name>
<dbReference type="AlphaFoldDB" id="A0AAN9YSQ2"/>